<keyword evidence="3" id="KW-1185">Reference proteome</keyword>
<dbReference type="KEGG" id="kaf:KAFR_0A01160"/>
<keyword evidence="1" id="KW-0472">Membrane</keyword>
<feature type="transmembrane region" description="Helical" evidence="1">
    <location>
        <begin position="133"/>
        <end position="157"/>
    </location>
</feature>
<name>H2AMF5_KAZAF</name>
<evidence type="ECO:0008006" key="4">
    <source>
        <dbReference type="Google" id="ProtNLM"/>
    </source>
</evidence>
<reference evidence="2 3" key="1">
    <citation type="journal article" date="2011" name="Proc. Natl. Acad. Sci. U.S.A.">
        <title>Evolutionary erosion of yeast sex chromosomes by mating-type switching accidents.</title>
        <authorList>
            <person name="Gordon J.L."/>
            <person name="Armisen D."/>
            <person name="Proux-Wera E."/>
            <person name="Oheigeartaigh S.S."/>
            <person name="Byrne K.P."/>
            <person name="Wolfe K.H."/>
        </authorList>
    </citation>
    <scope>NUCLEOTIDE SEQUENCE [LARGE SCALE GENOMIC DNA]</scope>
    <source>
        <strain evidence="3">ATCC 22294 / BCRC 22015 / CBS 2517 / CECT 1963 / NBRC 1671 / NRRL Y-8276</strain>
    </source>
</reference>
<evidence type="ECO:0000256" key="1">
    <source>
        <dbReference type="SAM" id="Phobius"/>
    </source>
</evidence>
<sequence length="169" mass="20238">MRGPRRLGDDFFAPYPPPSVHRERLLQYHSRSQTGRFCLLSLSPGTRETERAAFPVPRKRKFFCFPEEKKQRRRRRRRKNLSTFNFAILTGCFGRKYRRAVCVCLRVCLSEKCIHLLVEPVLSAFSWWCRPSIWLLFSCFSFWLFNFLSLSWLGCYLNNMTIYINNYSL</sequence>
<dbReference type="InParanoid" id="H2AMF5"/>
<evidence type="ECO:0000313" key="3">
    <source>
        <dbReference type="Proteomes" id="UP000005220"/>
    </source>
</evidence>
<gene>
    <name evidence="2" type="primary">KAFR0A01160</name>
    <name evidence="2" type="ORF">KAFR_0A01160</name>
</gene>
<dbReference type="HOGENOM" id="CLU_1578754_0_0_1"/>
<dbReference type="RefSeq" id="XP_003954690.1">
    <property type="nucleotide sequence ID" value="XM_003954641.1"/>
</dbReference>
<accession>H2AMF5</accession>
<dbReference type="Proteomes" id="UP000005220">
    <property type="component" value="Chromosome 1"/>
</dbReference>
<organism evidence="2 3">
    <name type="scientific">Kazachstania africana (strain ATCC 22294 / BCRC 22015 / CBS 2517 / CECT 1963 / NBRC 1671 / NRRL Y-8276)</name>
    <name type="common">Yeast</name>
    <name type="synonym">Kluyveromyces africanus</name>
    <dbReference type="NCBI Taxonomy" id="1071382"/>
    <lineage>
        <taxon>Eukaryota</taxon>
        <taxon>Fungi</taxon>
        <taxon>Dikarya</taxon>
        <taxon>Ascomycota</taxon>
        <taxon>Saccharomycotina</taxon>
        <taxon>Saccharomycetes</taxon>
        <taxon>Saccharomycetales</taxon>
        <taxon>Saccharomycetaceae</taxon>
        <taxon>Kazachstania</taxon>
    </lineage>
</organism>
<protein>
    <recommendedName>
        <fullName evidence="4">Transmembrane protein</fullName>
    </recommendedName>
</protein>
<keyword evidence="1" id="KW-1133">Transmembrane helix</keyword>
<proteinExistence type="predicted"/>
<dbReference type="AlphaFoldDB" id="H2AMF5"/>
<dbReference type="EMBL" id="HE650821">
    <property type="protein sequence ID" value="CCF55555.1"/>
    <property type="molecule type" value="Genomic_DNA"/>
</dbReference>
<dbReference type="GeneID" id="13886295"/>
<evidence type="ECO:0000313" key="2">
    <source>
        <dbReference type="EMBL" id="CCF55555.1"/>
    </source>
</evidence>
<keyword evidence="1" id="KW-0812">Transmembrane</keyword>